<dbReference type="GeneID" id="83696295"/>
<proteinExistence type="predicted"/>
<dbReference type="RefSeq" id="WP_110123452.1">
    <property type="nucleotide sequence ID" value="NZ_CP122561.1"/>
</dbReference>
<dbReference type="Gene3D" id="3.40.50.1820">
    <property type="entry name" value="alpha/beta hydrolase"/>
    <property type="match status" value="1"/>
</dbReference>
<feature type="domain" description="AB hydrolase-1" evidence="1">
    <location>
        <begin position="6"/>
        <end position="231"/>
    </location>
</feature>
<keyword evidence="2" id="KW-0378">Hydrolase</keyword>
<dbReference type="InterPro" id="IPR050228">
    <property type="entry name" value="Carboxylesterase_BioH"/>
</dbReference>
<reference evidence="2 3" key="1">
    <citation type="submission" date="2023-03" db="EMBL/GenBank/DDBJ databases">
        <title>Complete genome sequences of several Auritidibacter ignavus strains isolated from ear infections.</title>
        <authorList>
            <person name="Baehr T."/>
            <person name="Baumhoegger A.M."/>
        </authorList>
    </citation>
    <scope>NUCLEOTIDE SEQUENCE [LARGE SCALE GENOMIC DNA]</scope>
    <source>
        <strain evidence="2 3">BABAE-6</strain>
    </source>
</reference>
<evidence type="ECO:0000313" key="3">
    <source>
        <dbReference type="Proteomes" id="UP001224674"/>
    </source>
</evidence>
<dbReference type="Pfam" id="PF12697">
    <property type="entry name" value="Abhydrolase_6"/>
    <property type="match status" value="1"/>
</dbReference>
<dbReference type="InterPro" id="IPR000073">
    <property type="entry name" value="AB_hydrolase_1"/>
</dbReference>
<dbReference type="SUPFAM" id="SSF53474">
    <property type="entry name" value="alpha/beta-Hydrolases"/>
    <property type="match status" value="1"/>
</dbReference>
<dbReference type="EMBL" id="CP122566">
    <property type="protein sequence ID" value="WGH92766.1"/>
    <property type="molecule type" value="Genomic_DNA"/>
</dbReference>
<sequence length="239" mass="25829">MEHETVFVHGLGQSATSWEPVVEHVTGAVAYDVRGFGQAPLGEAEGTLEQLGQDLVEVMERTEARTAVGFSLGGMIVLWAAAHRPELFDRIVVMATSSVVGARAADYYLKRAELVDHPTQFFEMLTQDTRDMVCHDTVDVESLTAQRVEDIGQGAGFANAARALAGVKDSPFHQDLAQITAQVHVISAENDQLCSPKATQILLEALPEAHHTVVHDAGHLMLIDQPEATLAAIDHALFS</sequence>
<dbReference type="PANTHER" id="PTHR43194:SF2">
    <property type="entry name" value="PEROXISOMAL MEMBRANE PROTEIN LPX1"/>
    <property type="match status" value="1"/>
</dbReference>
<dbReference type="AlphaFoldDB" id="A0AAJ6AG73"/>
<evidence type="ECO:0000259" key="1">
    <source>
        <dbReference type="Pfam" id="PF12697"/>
    </source>
</evidence>
<evidence type="ECO:0000313" key="2">
    <source>
        <dbReference type="EMBL" id="WGH92766.1"/>
    </source>
</evidence>
<dbReference type="InterPro" id="IPR029058">
    <property type="entry name" value="AB_hydrolase_fold"/>
</dbReference>
<name>A0AAJ6AG73_9MICC</name>
<keyword evidence="3" id="KW-1185">Reference proteome</keyword>
<accession>A0AAJ6AG73</accession>
<dbReference type="Proteomes" id="UP001224674">
    <property type="component" value="Chromosome"/>
</dbReference>
<dbReference type="GO" id="GO:0016787">
    <property type="term" value="F:hydrolase activity"/>
    <property type="evidence" value="ECO:0007669"/>
    <property type="project" value="UniProtKB-KW"/>
</dbReference>
<organism evidence="2 3">
    <name type="scientific">Auritidibacter ignavus</name>
    <dbReference type="NCBI Taxonomy" id="678932"/>
    <lineage>
        <taxon>Bacteria</taxon>
        <taxon>Bacillati</taxon>
        <taxon>Actinomycetota</taxon>
        <taxon>Actinomycetes</taxon>
        <taxon>Micrococcales</taxon>
        <taxon>Micrococcaceae</taxon>
        <taxon>Auritidibacter</taxon>
    </lineage>
</organism>
<gene>
    <name evidence="2" type="ORF">QDX21_10745</name>
</gene>
<protein>
    <submittedName>
        <fullName evidence="2">Alpha/beta hydrolase</fullName>
    </submittedName>
</protein>
<dbReference type="PANTHER" id="PTHR43194">
    <property type="entry name" value="HYDROLASE ALPHA/BETA FOLD FAMILY"/>
    <property type="match status" value="1"/>
</dbReference>